<feature type="region of interest" description="Disordered" evidence="1">
    <location>
        <begin position="83"/>
        <end position="133"/>
    </location>
</feature>
<dbReference type="AlphaFoldDB" id="A0A2H0WVJ3"/>
<gene>
    <name evidence="2" type="ORF">COT61_02775</name>
</gene>
<accession>A0A2H0WVJ3</accession>
<name>A0A2H0WVJ3_9BACT</name>
<comment type="caution">
    <text evidence="2">The sequence shown here is derived from an EMBL/GenBank/DDBJ whole genome shotgun (WGS) entry which is preliminary data.</text>
</comment>
<feature type="non-terminal residue" evidence="2">
    <location>
        <position position="1"/>
    </location>
</feature>
<protein>
    <submittedName>
        <fullName evidence="2">Uncharacterized protein</fullName>
    </submittedName>
</protein>
<evidence type="ECO:0000313" key="3">
    <source>
        <dbReference type="Proteomes" id="UP000229080"/>
    </source>
</evidence>
<evidence type="ECO:0000256" key="1">
    <source>
        <dbReference type="SAM" id="MobiDB-lite"/>
    </source>
</evidence>
<sequence length="133" mass="14472">LRDEFKPQLEAEAEAVVKAYVEGGGKFVPRAKELAELIMAAEKPLLDFYTIAAACWKLIPGYRDKIRREEDAGIDAILAGRLGQSGGKSGATIGDALKFQAEGKPGRDRPRKGGHDHRRDKGDDEGRGGGKRR</sequence>
<reference evidence="3" key="1">
    <citation type="submission" date="2017-09" db="EMBL/GenBank/DDBJ databases">
        <title>Depth-based differentiation of microbial function through sediment-hosted aquifers and enrichment of novel symbionts in the deep terrestrial subsurface.</title>
        <authorList>
            <person name="Probst A.J."/>
            <person name="Ladd B."/>
            <person name="Jarett J.K."/>
            <person name="Geller-Mcgrath D.E."/>
            <person name="Sieber C.M.K."/>
            <person name="Emerson J.B."/>
            <person name="Anantharaman K."/>
            <person name="Thomas B.C."/>
            <person name="Malmstrom R."/>
            <person name="Stieglmeier M."/>
            <person name="Klingl A."/>
            <person name="Woyke T."/>
            <person name="Ryan C.M."/>
            <person name="Banfield J.F."/>
        </authorList>
    </citation>
    <scope>NUCLEOTIDE SEQUENCE [LARGE SCALE GENOMIC DNA]</scope>
</reference>
<proteinExistence type="predicted"/>
<feature type="compositionally biased region" description="Basic and acidic residues" evidence="1">
    <location>
        <begin position="104"/>
        <end position="133"/>
    </location>
</feature>
<organism evidence="2 3">
    <name type="scientific">Candidatus Portnoybacteria bacterium CG09_land_8_20_14_0_10_44_13</name>
    <dbReference type="NCBI Taxonomy" id="1974811"/>
    <lineage>
        <taxon>Bacteria</taxon>
        <taxon>Candidatus Portnoyibacteriota</taxon>
    </lineage>
</organism>
<dbReference type="Proteomes" id="UP000229080">
    <property type="component" value="Unassembled WGS sequence"/>
</dbReference>
<evidence type="ECO:0000313" key="2">
    <source>
        <dbReference type="EMBL" id="PIS16657.1"/>
    </source>
</evidence>
<dbReference type="EMBL" id="PEZF01000094">
    <property type="protein sequence ID" value="PIS16657.1"/>
    <property type="molecule type" value="Genomic_DNA"/>
</dbReference>